<dbReference type="GO" id="GO:0003676">
    <property type="term" value="F:nucleic acid binding"/>
    <property type="evidence" value="ECO:0007669"/>
    <property type="project" value="InterPro"/>
</dbReference>
<dbReference type="SUPFAM" id="SSF55186">
    <property type="entry name" value="ThrRS/AlaRS common domain"/>
    <property type="match status" value="1"/>
</dbReference>
<dbReference type="PROSITE" id="PS50860">
    <property type="entry name" value="AA_TRNA_LIGASE_II_ALA"/>
    <property type="match status" value="1"/>
</dbReference>
<dbReference type="GO" id="GO:0046872">
    <property type="term" value="F:metal ion binding"/>
    <property type="evidence" value="ECO:0007669"/>
    <property type="project" value="UniProtKB-KW"/>
</dbReference>
<dbReference type="SMART" id="SM00863">
    <property type="entry name" value="tRNA_SAD"/>
    <property type="match status" value="1"/>
</dbReference>
<dbReference type="InterPro" id="IPR012947">
    <property type="entry name" value="tRNA_SAD"/>
</dbReference>
<keyword evidence="4" id="KW-0862">Zinc</keyword>
<dbReference type="GO" id="GO:0002161">
    <property type="term" value="F:aminoacyl-tRNA deacylase activity"/>
    <property type="evidence" value="ECO:0007669"/>
    <property type="project" value="UniProtKB-ARBA"/>
</dbReference>
<comment type="cofactor">
    <cofactor evidence="1">
        <name>Zn(2+)</name>
        <dbReference type="ChEBI" id="CHEBI:29105"/>
    </cofactor>
</comment>
<dbReference type="GO" id="GO:0005737">
    <property type="term" value="C:cytoplasm"/>
    <property type="evidence" value="ECO:0007669"/>
    <property type="project" value="UniProtKB-SubCell"/>
</dbReference>
<name>A0A101HJQ8_9BACT</name>
<dbReference type="AlphaFoldDB" id="A0A101HJQ8"/>
<dbReference type="Gene3D" id="3.30.980.10">
    <property type="entry name" value="Threonyl-trna Synthetase, Chain A, domain 2"/>
    <property type="match status" value="1"/>
</dbReference>
<evidence type="ECO:0000256" key="4">
    <source>
        <dbReference type="ARBA" id="ARBA00022833"/>
    </source>
</evidence>
<evidence type="ECO:0000256" key="1">
    <source>
        <dbReference type="ARBA" id="ARBA00001947"/>
    </source>
</evidence>
<comment type="subcellular location">
    <subcellularLocation>
        <location evidence="2">Cytoplasm</location>
    </subcellularLocation>
</comment>
<accession>A0A101HJQ8</accession>
<evidence type="ECO:0000313" key="7">
    <source>
        <dbReference type="Proteomes" id="UP000054092"/>
    </source>
</evidence>
<evidence type="ECO:0000313" key="6">
    <source>
        <dbReference type="EMBL" id="KUK78098.1"/>
    </source>
</evidence>
<dbReference type="InterPro" id="IPR051335">
    <property type="entry name" value="Alanyl-tRNA_Editing_Enzymes"/>
</dbReference>
<proteinExistence type="predicted"/>
<dbReference type="InterPro" id="IPR018163">
    <property type="entry name" value="Thr/Ala-tRNA-synth_IIc_edit"/>
</dbReference>
<evidence type="ECO:0000259" key="5">
    <source>
        <dbReference type="PROSITE" id="PS50860"/>
    </source>
</evidence>
<keyword evidence="3" id="KW-0479">Metal-binding</keyword>
<evidence type="ECO:0000256" key="3">
    <source>
        <dbReference type="ARBA" id="ARBA00022723"/>
    </source>
</evidence>
<comment type="caution">
    <text evidence="6">The sequence shown here is derived from an EMBL/GenBank/DDBJ whole genome shotgun (WGS) entry which is preliminary data.</text>
</comment>
<dbReference type="Proteomes" id="UP000054092">
    <property type="component" value="Unassembled WGS sequence"/>
</dbReference>
<evidence type="ECO:0000256" key="2">
    <source>
        <dbReference type="ARBA" id="ARBA00004496"/>
    </source>
</evidence>
<gene>
    <name evidence="6" type="ORF">XD94_1842</name>
</gene>
<dbReference type="GO" id="GO:0005524">
    <property type="term" value="F:ATP binding"/>
    <property type="evidence" value="ECO:0007669"/>
    <property type="project" value="InterPro"/>
</dbReference>
<dbReference type="InterPro" id="IPR018165">
    <property type="entry name" value="Ala-tRNA-synth_IIc_core"/>
</dbReference>
<dbReference type="GO" id="GO:0006419">
    <property type="term" value="P:alanyl-tRNA aminoacylation"/>
    <property type="evidence" value="ECO:0007669"/>
    <property type="project" value="InterPro"/>
</dbReference>
<dbReference type="PATRIC" id="fig|1184387.3.peg.310"/>
<dbReference type="EMBL" id="LGGP01000415">
    <property type="protein sequence ID" value="KUK78098.1"/>
    <property type="molecule type" value="Genomic_DNA"/>
</dbReference>
<dbReference type="GO" id="GO:0004813">
    <property type="term" value="F:alanine-tRNA ligase activity"/>
    <property type="evidence" value="ECO:0007669"/>
    <property type="project" value="InterPro"/>
</dbReference>
<protein>
    <submittedName>
        <fullName evidence="6">Threonyl/alanyl tRNA synthetase SAD</fullName>
    </submittedName>
</protein>
<feature type="domain" description="Alanyl-transfer RNA synthetases family profile" evidence="5">
    <location>
        <begin position="31"/>
        <end position="231"/>
    </location>
</feature>
<reference evidence="7" key="1">
    <citation type="journal article" date="2015" name="MBio">
        <title>Genome-Resolved Metagenomic Analysis Reveals Roles for Candidate Phyla and Other Microbial Community Members in Biogeochemical Transformations in Oil Reservoirs.</title>
        <authorList>
            <person name="Hu P."/>
            <person name="Tom L."/>
            <person name="Singh A."/>
            <person name="Thomas B.C."/>
            <person name="Baker B.J."/>
            <person name="Piceno Y.M."/>
            <person name="Andersen G.L."/>
            <person name="Banfield J.F."/>
        </authorList>
    </citation>
    <scope>NUCLEOTIDE SEQUENCE [LARGE SCALE GENOMIC DNA]</scope>
</reference>
<dbReference type="PANTHER" id="PTHR43462">
    <property type="entry name" value="ALANYL-TRNA EDITING PROTEIN"/>
    <property type="match status" value="1"/>
</dbReference>
<sequence>MLEAVREIWFGEGTTYVKICYGNVYADGEAGQLGDRGKVDGLDILSVNESNNEILIKVDGIIDKDRGESVDIRIDETRRRDISQQHTAQHLLSAVFLRELDAETVGFQMGEEHTTIDLSLGVLTDDMISHVERICNDLIGENLPVKSFSVKRSQLQKLGLRKEIDQRISESDKDIRVIEIEGIDVSACSGLHVERTGQIRLVKVLKREKVKGSLTRVFFAAGNRALDDYVAKHNLTTKSALFLTCKYSDLPNRIESLIGELKASNSIIRSLSERLGHYIAEDIDRSRSRITFLEEEESVLAAITKFVTLEEYLIIGKANDRFLLFGKGFDCQEVLTRVKEELEVRGGSGKDRGQFLFEGDFSAVKELILKNFS</sequence>
<keyword evidence="6" id="KW-0436">Ligase</keyword>
<organism evidence="6 7">
    <name type="scientific">Mesotoga prima</name>
    <dbReference type="NCBI Taxonomy" id="1184387"/>
    <lineage>
        <taxon>Bacteria</taxon>
        <taxon>Thermotogati</taxon>
        <taxon>Thermotogota</taxon>
        <taxon>Thermotogae</taxon>
        <taxon>Kosmotogales</taxon>
        <taxon>Kosmotogaceae</taxon>
        <taxon>Mesotoga</taxon>
    </lineage>
</organism>
<keyword evidence="6" id="KW-0030">Aminoacyl-tRNA synthetase</keyword>
<dbReference type="PANTHER" id="PTHR43462:SF1">
    <property type="entry name" value="ALANYL-TRNA EDITING PROTEIN AARSD1"/>
    <property type="match status" value="1"/>
</dbReference>
<dbReference type="Pfam" id="PF07973">
    <property type="entry name" value="tRNA_SAD"/>
    <property type="match status" value="1"/>
</dbReference>